<name>A0ABZ1I0L9_9PSEU</name>
<sequence>MTKIDLCTEIKEFLSSRRARIAPERAGLPAYGGNRRVKGLRREEVALLAGVSVDYYVRMERGSLAGASDGVLDAVATALQLDEAERDHLFHLARQAGGPRRRRPAATVRPALQQVLDAITAAPAWLCNGRYDVLATNHLARALYSPVLADSRRPANTARFVYLDPEAARTFFVDYDRIACDVAAKLRMEAGRNPHDEELIALVGELSTRSELFRQRWASQDVRLHRSGRKRLHHPVVGRLDLDVESMELPAEPGLILNVYTAPAGTATADGLALLASWAAGQQGLATEVQALG</sequence>
<dbReference type="PROSITE" id="PS50943">
    <property type="entry name" value="HTH_CROC1"/>
    <property type="match status" value="1"/>
</dbReference>
<gene>
    <name evidence="2" type="ORF">VSH64_30570</name>
</gene>
<dbReference type="InterPro" id="IPR001387">
    <property type="entry name" value="Cro/C1-type_HTH"/>
</dbReference>
<proteinExistence type="predicted"/>
<dbReference type="SMART" id="SM00530">
    <property type="entry name" value="HTH_XRE"/>
    <property type="match status" value="1"/>
</dbReference>
<dbReference type="Gene3D" id="1.10.260.40">
    <property type="entry name" value="lambda repressor-like DNA-binding domains"/>
    <property type="match status" value="1"/>
</dbReference>
<dbReference type="EMBL" id="CP142149">
    <property type="protein sequence ID" value="WSE27199.1"/>
    <property type="molecule type" value="Genomic_DNA"/>
</dbReference>
<dbReference type="Pfam" id="PF17765">
    <property type="entry name" value="MLTR_LBD"/>
    <property type="match status" value="1"/>
</dbReference>
<dbReference type="PANTHER" id="PTHR35010">
    <property type="entry name" value="BLL4672 PROTEIN-RELATED"/>
    <property type="match status" value="1"/>
</dbReference>
<accession>A0ABZ1I0L9</accession>
<organism evidence="2 3">
    <name type="scientific">Amycolatopsis rhabdoformis</name>
    <dbReference type="NCBI Taxonomy" id="1448059"/>
    <lineage>
        <taxon>Bacteria</taxon>
        <taxon>Bacillati</taxon>
        <taxon>Actinomycetota</taxon>
        <taxon>Actinomycetes</taxon>
        <taxon>Pseudonocardiales</taxon>
        <taxon>Pseudonocardiaceae</taxon>
        <taxon>Amycolatopsis</taxon>
    </lineage>
</organism>
<dbReference type="Gene3D" id="3.30.450.180">
    <property type="match status" value="1"/>
</dbReference>
<evidence type="ECO:0000259" key="1">
    <source>
        <dbReference type="PROSITE" id="PS50943"/>
    </source>
</evidence>
<protein>
    <submittedName>
        <fullName evidence="2">Helix-turn-helix transcriptional regulator</fullName>
    </submittedName>
</protein>
<evidence type="ECO:0000313" key="3">
    <source>
        <dbReference type="Proteomes" id="UP001330812"/>
    </source>
</evidence>
<dbReference type="SUPFAM" id="SSF47413">
    <property type="entry name" value="lambda repressor-like DNA-binding domains"/>
    <property type="match status" value="1"/>
</dbReference>
<feature type="domain" description="HTH cro/C1-type" evidence="1">
    <location>
        <begin position="35"/>
        <end position="86"/>
    </location>
</feature>
<dbReference type="InterPro" id="IPR041413">
    <property type="entry name" value="MLTR_LBD"/>
</dbReference>
<reference evidence="2 3" key="1">
    <citation type="journal article" date="2015" name="Int. J. Syst. Evol. Microbiol.">
        <title>Amycolatopsis rhabdoformis sp. nov., an actinomycete isolated from a tropical forest soil.</title>
        <authorList>
            <person name="Souza W.R."/>
            <person name="Silva R.E."/>
            <person name="Goodfellow M."/>
            <person name="Busarakam K."/>
            <person name="Figueiro F.S."/>
            <person name="Ferreira D."/>
            <person name="Rodrigues-Filho E."/>
            <person name="Moraes L.A.B."/>
            <person name="Zucchi T.D."/>
        </authorList>
    </citation>
    <scope>NUCLEOTIDE SEQUENCE [LARGE SCALE GENOMIC DNA]</scope>
    <source>
        <strain evidence="2 3">NCIMB 14900</strain>
    </source>
</reference>
<keyword evidence="3" id="KW-1185">Reference proteome</keyword>
<dbReference type="Proteomes" id="UP001330812">
    <property type="component" value="Chromosome"/>
</dbReference>
<dbReference type="Pfam" id="PF13560">
    <property type="entry name" value="HTH_31"/>
    <property type="match status" value="1"/>
</dbReference>
<dbReference type="RefSeq" id="WP_326566209.1">
    <property type="nucleotide sequence ID" value="NZ_CP142149.1"/>
</dbReference>
<evidence type="ECO:0000313" key="2">
    <source>
        <dbReference type="EMBL" id="WSE27199.1"/>
    </source>
</evidence>
<dbReference type="PANTHER" id="PTHR35010:SF2">
    <property type="entry name" value="BLL4672 PROTEIN"/>
    <property type="match status" value="1"/>
</dbReference>
<dbReference type="InterPro" id="IPR010982">
    <property type="entry name" value="Lambda_DNA-bd_dom_sf"/>
</dbReference>
<dbReference type="CDD" id="cd00093">
    <property type="entry name" value="HTH_XRE"/>
    <property type="match status" value="1"/>
</dbReference>